<evidence type="ECO:0000256" key="2">
    <source>
        <dbReference type="SAM" id="Phobius"/>
    </source>
</evidence>
<comment type="caution">
    <text evidence="4">The sequence shown here is derived from an EMBL/GenBank/DDBJ whole genome shotgun (WGS) entry which is preliminary data.</text>
</comment>
<proteinExistence type="predicted"/>
<dbReference type="EMBL" id="BAAFGZ010000143">
    <property type="protein sequence ID" value="GAB0135691.1"/>
    <property type="molecule type" value="Genomic_DNA"/>
</dbReference>
<evidence type="ECO:0000256" key="3">
    <source>
        <dbReference type="SAM" id="SignalP"/>
    </source>
</evidence>
<reference evidence="5" key="1">
    <citation type="submission" date="2024-06" db="EMBL/GenBank/DDBJ databases">
        <title>Draft Genome Sequences of Epichloe bromicola Strains Isolated from Elymus ciliaris.</title>
        <authorList>
            <consortium name="Epichloe bromicola genome sequencing consortium"/>
            <person name="Miura A."/>
            <person name="Imano S."/>
            <person name="Ashida A."/>
            <person name="Sato I."/>
            <person name="Chiba S."/>
            <person name="Tanaka A."/>
            <person name="Camagna M."/>
            <person name="Takemoto D."/>
        </authorList>
    </citation>
    <scope>NUCLEOTIDE SEQUENCE [LARGE SCALE GENOMIC DNA]</scope>
    <source>
        <strain evidence="5">DP</strain>
    </source>
</reference>
<feature type="region of interest" description="Disordered" evidence="1">
    <location>
        <begin position="168"/>
        <end position="189"/>
    </location>
</feature>
<organism evidence="4 5">
    <name type="scientific">Epichloe bromicola</name>
    <dbReference type="NCBI Taxonomy" id="79588"/>
    <lineage>
        <taxon>Eukaryota</taxon>
        <taxon>Fungi</taxon>
        <taxon>Dikarya</taxon>
        <taxon>Ascomycota</taxon>
        <taxon>Pezizomycotina</taxon>
        <taxon>Sordariomycetes</taxon>
        <taxon>Hypocreomycetidae</taxon>
        <taxon>Hypocreales</taxon>
        <taxon>Clavicipitaceae</taxon>
        <taxon>Epichloe</taxon>
    </lineage>
</organism>
<keyword evidence="3" id="KW-0732">Signal</keyword>
<keyword evidence="2" id="KW-1133">Transmembrane helix</keyword>
<evidence type="ECO:0000313" key="4">
    <source>
        <dbReference type="EMBL" id="GAB0135691.1"/>
    </source>
</evidence>
<sequence>MKLLLPLLSLSAIASSLPTWHQGPIISDDDTLMERRFVYKVEMVRAHSSSRFTNTIVTKVTKYASEAQGYLAESFRGAVAVTVADDSNSQVLTSSFGNKKGPFTMGHASREGHGHHHHRHRISLLGFRNRLAIFILTFAVVLAFAYSRLRRIHVASLRQESEQSILESALSENGLSGSGIPEKNETTEP</sequence>
<evidence type="ECO:0000256" key="1">
    <source>
        <dbReference type="SAM" id="MobiDB-lite"/>
    </source>
</evidence>
<name>A0ABQ0CQG6_9HYPO</name>
<feature type="signal peptide" evidence="3">
    <location>
        <begin position="1"/>
        <end position="16"/>
    </location>
</feature>
<dbReference type="Proteomes" id="UP001562357">
    <property type="component" value="Unassembled WGS sequence"/>
</dbReference>
<evidence type="ECO:0000313" key="5">
    <source>
        <dbReference type="Proteomes" id="UP001562357"/>
    </source>
</evidence>
<accession>A0ABQ0CQG6</accession>
<feature type="chain" id="PRO_5047085192" evidence="3">
    <location>
        <begin position="17"/>
        <end position="189"/>
    </location>
</feature>
<keyword evidence="5" id="KW-1185">Reference proteome</keyword>
<keyword evidence="2" id="KW-0472">Membrane</keyword>
<protein>
    <submittedName>
        <fullName evidence="4">Uncharacterized protein</fullName>
    </submittedName>
</protein>
<keyword evidence="2" id="KW-0812">Transmembrane</keyword>
<gene>
    <name evidence="4" type="primary">g4018</name>
    <name evidence="4" type="ORF">EsDP_00004018</name>
</gene>
<feature type="transmembrane region" description="Helical" evidence="2">
    <location>
        <begin position="131"/>
        <end position="149"/>
    </location>
</feature>